<evidence type="ECO:0000313" key="2">
    <source>
        <dbReference type="Proteomes" id="UP000820977"/>
    </source>
</evidence>
<name>A0ABX2B4B2_9BACT</name>
<sequence length="198" mass="22300">MNIDMIEARKWSENVILADADYIDNVAFNFIVNFERMLGRRIPKADMAQWIDCVALDGGMRNGDNETQVVLIHDKNSAAMENFTPADYAKELDGKAFRDTLGEFVISSVAVEDIVTKEELFNESLALICSREEIKRIIVVPDDEKYYDRVRHTLRSTATGDKKITVLGMQPQPGGNFCQEILGYSIMSALGIKAEEIK</sequence>
<dbReference type="EMBL" id="JABKKJ010000010">
    <property type="protein sequence ID" value="NPE25308.1"/>
    <property type="molecule type" value="Genomic_DNA"/>
</dbReference>
<comment type="caution">
    <text evidence="1">The sequence shown here is derived from an EMBL/GenBank/DDBJ whole genome shotgun (WGS) entry which is preliminary data.</text>
</comment>
<proteinExistence type="predicted"/>
<dbReference type="RefSeq" id="WP_253951965.1">
    <property type="nucleotide sequence ID" value="NZ_CASTNK010000013.1"/>
</dbReference>
<protein>
    <submittedName>
        <fullName evidence="1">Uncharacterized protein</fullName>
    </submittedName>
</protein>
<keyword evidence="2" id="KW-1185">Reference proteome</keyword>
<gene>
    <name evidence="1" type="ORF">HPS54_07255</name>
</gene>
<reference evidence="1 2" key="1">
    <citation type="submission" date="2020-05" db="EMBL/GenBank/DDBJ databases">
        <title>Distinct polysaccharide utilization as determinants for interspecies competition between intestinal Prevotella spp.</title>
        <authorList>
            <person name="Galvez E.J.C."/>
            <person name="Iljazovic A."/>
            <person name="Strowig T."/>
        </authorList>
    </citation>
    <scope>NUCLEOTIDE SEQUENCE [LARGE SCALE GENOMIC DNA]</scope>
    <source>
        <strain evidence="1 2">PCHR</strain>
    </source>
</reference>
<dbReference type="Pfam" id="PF20326">
    <property type="entry name" value="DUF6621"/>
    <property type="match status" value="1"/>
</dbReference>
<evidence type="ECO:0000313" key="1">
    <source>
        <dbReference type="EMBL" id="NPE25308.1"/>
    </source>
</evidence>
<dbReference type="InterPro" id="IPR046729">
    <property type="entry name" value="DUF6621"/>
</dbReference>
<organism evidence="1 2">
    <name type="scientific">Xylanibacter caecicola</name>
    <dbReference type="NCBI Taxonomy" id="2736294"/>
    <lineage>
        <taxon>Bacteria</taxon>
        <taxon>Pseudomonadati</taxon>
        <taxon>Bacteroidota</taxon>
        <taxon>Bacteroidia</taxon>
        <taxon>Bacteroidales</taxon>
        <taxon>Prevotellaceae</taxon>
        <taxon>Xylanibacter</taxon>
    </lineage>
</organism>
<dbReference type="Proteomes" id="UP000820977">
    <property type="component" value="Unassembled WGS sequence"/>
</dbReference>
<accession>A0ABX2B4B2</accession>